<evidence type="ECO:0000313" key="8">
    <source>
        <dbReference type="Proteomes" id="UP000481030"/>
    </source>
</evidence>
<evidence type="ECO:0000256" key="3">
    <source>
        <dbReference type="ARBA" id="ARBA00023115"/>
    </source>
</evidence>
<dbReference type="NCBIfam" id="TIGR00417">
    <property type="entry name" value="speE"/>
    <property type="match status" value="1"/>
</dbReference>
<dbReference type="SUPFAM" id="SSF53335">
    <property type="entry name" value="S-adenosyl-L-methionine-dependent methyltransferases"/>
    <property type="match status" value="1"/>
</dbReference>
<comment type="pathway">
    <text evidence="4">Amine and polyamine biosynthesis; spermidine biosynthesis; spermidine from putrescine: step 1/1.</text>
</comment>
<feature type="binding site" evidence="4">
    <location>
        <position position="178"/>
    </location>
    <ligand>
        <name>S-methyl-5'-thioadenosine</name>
        <dbReference type="ChEBI" id="CHEBI:17509"/>
    </ligand>
</feature>
<comment type="subunit">
    <text evidence="4">Homodimer or homotetramer.</text>
</comment>
<dbReference type="Gene3D" id="2.30.140.10">
    <property type="entry name" value="Spermidine synthase, tetramerisation domain"/>
    <property type="match status" value="1"/>
</dbReference>
<evidence type="ECO:0000313" key="7">
    <source>
        <dbReference type="EMBL" id="KAB2338652.1"/>
    </source>
</evidence>
<dbReference type="PANTHER" id="PTHR11558:SF11">
    <property type="entry name" value="SPERMIDINE SYNTHASE"/>
    <property type="match status" value="1"/>
</dbReference>
<dbReference type="OrthoDB" id="9793120at2"/>
<comment type="similarity">
    <text evidence="1 4">Belongs to the spermidine/spermine synthase family.</text>
</comment>
<evidence type="ECO:0000256" key="4">
    <source>
        <dbReference type="HAMAP-Rule" id="MF_00198"/>
    </source>
</evidence>
<sequence>MTERNSLSGFKKDENGVVWIWNYVGNAKIKIGYKVKKLLHHEQSKYQQISVVDSDGFGRILVLDGTPQISTFDGFIYNEMICHVPIVTHENPKRVAMIGGGDCGNAREAMKYKGLEQIDVIEIDEKVTEICHKWLTPSAVYEKDKRFKIIHKDGFEWIKENKNQYDVLIIDRPDPVGPGKKLFEPDFYEFVYDCLTDDGVVAFQSGSPYYNTSTLRRTFQNLREKFPIVRTYLVSIPLFPCGIWSFTLASKKWDPLQADLSKLEFQSTEYITPEVFKAAFALPTYIQEILDD</sequence>
<dbReference type="InterPro" id="IPR035246">
    <property type="entry name" value="Spermidine_synt_N"/>
</dbReference>
<dbReference type="RefSeq" id="WP_151533391.1">
    <property type="nucleotide sequence ID" value="NZ_WBOS01000001.1"/>
</dbReference>
<dbReference type="UniPathway" id="UPA00248">
    <property type="reaction ID" value="UER00314"/>
</dbReference>
<dbReference type="Proteomes" id="UP000481030">
    <property type="component" value="Unassembled WGS sequence"/>
</dbReference>
<dbReference type="PROSITE" id="PS51006">
    <property type="entry name" value="PABS_2"/>
    <property type="match status" value="1"/>
</dbReference>
<comment type="caution">
    <text evidence="7">The sequence shown here is derived from an EMBL/GenBank/DDBJ whole genome shotgun (WGS) entry which is preliminary data.</text>
</comment>
<dbReference type="NCBIfam" id="NF002010">
    <property type="entry name" value="PRK00811.1"/>
    <property type="match status" value="1"/>
</dbReference>
<gene>
    <name evidence="4 7" type="primary">speE</name>
    <name evidence="7" type="ORF">F7731_03625</name>
</gene>
<feature type="binding site" evidence="4">
    <location>
        <position position="47"/>
    </location>
    <ligand>
        <name>S-methyl-5'-thioadenosine</name>
        <dbReference type="ChEBI" id="CHEBI:17509"/>
    </ligand>
</feature>
<dbReference type="InterPro" id="IPR029063">
    <property type="entry name" value="SAM-dependent_MTases_sf"/>
</dbReference>
<accession>A0A6L3VBX6</accession>
<organism evidence="7 8">
    <name type="scientific">Cytobacillus depressus</name>
    <dbReference type="NCBI Taxonomy" id="1602942"/>
    <lineage>
        <taxon>Bacteria</taxon>
        <taxon>Bacillati</taxon>
        <taxon>Bacillota</taxon>
        <taxon>Bacilli</taxon>
        <taxon>Bacillales</taxon>
        <taxon>Bacillaceae</taxon>
        <taxon>Cytobacillus</taxon>
    </lineage>
</organism>
<evidence type="ECO:0000259" key="6">
    <source>
        <dbReference type="PROSITE" id="PS51006"/>
    </source>
</evidence>
<dbReference type="GO" id="GO:0004766">
    <property type="term" value="F:spermidine synthase activity"/>
    <property type="evidence" value="ECO:0007669"/>
    <property type="project" value="UniProtKB-UniRule"/>
</dbReference>
<evidence type="ECO:0000256" key="5">
    <source>
        <dbReference type="PROSITE-ProRule" id="PRU00354"/>
    </source>
</evidence>
<protein>
    <recommendedName>
        <fullName evidence="4">Polyamine aminopropyltransferase</fullName>
    </recommendedName>
    <alternativeName>
        <fullName evidence="4">Putrescine aminopropyltransferase</fullName>
        <shortName evidence="4">PAPT</shortName>
    </alternativeName>
    <alternativeName>
        <fullName evidence="4">Spermidine synthase</fullName>
        <shortName evidence="4">SPDS</shortName>
        <shortName evidence="4">SPDSY</shortName>
        <ecNumber evidence="4">2.5.1.16</ecNumber>
    </alternativeName>
</protein>
<dbReference type="InterPro" id="IPR001045">
    <property type="entry name" value="Spermi_synthase"/>
</dbReference>
<proteinExistence type="inferred from homology"/>
<dbReference type="Pfam" id="PF17284">
    <property type="entry name" value="Spermine_synt_N"/>
    <property type="match status" value="1"/>
</dbReference>
<dbReference type="GO" id="GO:0008295">
    <property type="term" value="P:spermidine biosynthetic process"/>
    <property type="evidence" value="ECO:0007669"/>
    <property type="project" value="UniProtKB-UniRule"/>
</dbReference>
<keyword evidence="4" id="KW-0745">Spermidine biosynthesis</keyword>
<dbReference type="PANTHER" id="PTHR11558">
    <property type="entry name" value="SPERMIDINE/SPERMINE SYNTHASE"/>
    <property type="match status" value="1"/>
</dbReference>
<evidence type="ECO:0000256" key="2">
    <source>
        <dbReference type="ARBA" id="ARBA00022679"/>
    </source>
</evidence>
<dbReference type="NCBIfam" id="NF037959">
    <property type="entry name" value="MFS_SpdSyn"/>
    <property type="match status" value="1"/>
</dbReference>
<feature type="binding site" evidence="4">
    <location>
        <begin position="153"/>
        <end position="154"/>
    </location>
    <ligand>
        <name>S-methyl-5'-thioadenosine</name>
        <dbReference type="ChEBI" id="CHEBI:17509"/>
    </ligand>
</feature>
<dbReference type="Pfam" id="PF01564">
    <property type="entry name" value="Spermine_synth"/>
    <property type="match status" value="1"/>
</dbReference>
<evidence type="ECO:0000256" key="1">
    <source>
        <dbReference type="ARBA" id="ARBA00007867"/>
    </source>
</evidence>
<dbReference type="EMBL" id="WBOS01000001">
    <property type="protein sequence ID" value="KAB2338652.1"/>
    <property type="molecule type" value="Genomic_DNA"/>
</dbReference>
<feature type="active site" description="Proton acceptor" evidence="4 5">
    <location>
        <position position="171"/>
    </location>
</feature>
<keyword evidence="3 4" id="KW-0620">Polyamine biosynthesis</keyword>
<dbReference type="Gene3D" id="3.40.50.150">
    <property type="entry name" value="Vaccinia Virus protein VP39"/>
    <property type="match status" value="1"/>
</dbReference>
<dbReference type="InterPro" id="IPR030374">
    <property type="entry name" value="PABS"/>
</dbReference>
<comment type="caution">
    <text evidence="4">Lacks conserved residue(s) required for the propagation of feature annotation.</text>
</comment>
<reference evidence="7 8" key="1">
    <citation type="journal article" date="2016" name="Antonie Van Leeuwenhoek">
        <title>Bacillus depressus sp. nov., isolated from soil of a sunflower field.</title>
        <authorList>
            <person name="Wei X."/>
            <person name="Xin D."/>
            <person name="Xin Y."/>
            <person name="Zhang H."/>
            <person name="Wang T."/>
            <person name="Zhang J."/>
        </authorList>
    </citation>
    <scope>NUCLEOTIDE SEQUENCE [LARGE SCALE GENOMIC DNA]</scope>
    <source>
        <strain evidence="7 8">BZ1</strain>
    </source>
</reference>
<keyword evidence="2 4" id="KW-0808">Transferase</keyword>
<feature type="binding site" evidence="4">
    <location>
        <position position="122"/>
    </location>
    <ligand>
        <name>S-methyl-5'-thioadenosine</name>
        <dbReference type="ChEBI" id="CHEBI:17509"/>
    </ligand>
</feature>
<feature type="domain" description="PABS" evidence="6">
    <location>
        <begin position="17"/>
        <end position="251"/>
    </location>
</feature>
<feature type="binding site" evidence="4">
    <location>
        <position position="102"/>
    </location>
    <ligand>
        <name>spermidine</name>
        <dbReference type="ChEBI" id="CHEBI:57834"/>
    </ligand>
</feature>
<keyword evidence="8" id="KW-1185">Reference proteome</keyword>
<comment type="catalytic activity">
    <reaction evidence="4">
        <text>S-adenosyl 3-(methylsulfanyl)propylamine + putrescine = S-methyl-5'-thioadenosine + spermidine + H(+)</text>
        <dbReference type="Rhea" id="RHEA:12721"/>
        <dbReference type="ChEBI" id="CHEBI:15378"/>
        <dbReference type="ChEBI" id="CHEBI:17509"/>
        <dbReference type="ChEBI" id="CHEBI:57443"/>
        <dbReference type="ChEBI" id="CHEBI:57834"/>
        <dbReference type="ChEBI" id="CHEBI:326268"/>
        <dbReference type="EC" id="2.5.1.16"/>
    </reaction>
</comment>
<dbReference type="HAMAP" id="MF_00198">
    <property type="entry name" value="Spermidine_synth"/>
    <property type="match status" value="1"/>
</dbReference>
<comment type="function">
    <text evidence="4">Catalyzes the irreversible transfer of a propylamine group from the amino donor S-adenosylmethioninamine (decarboxy-AdoMet) to putrescine (1,4-diaminobutane) to yield spermidine.</text>
</comment>
<name>A0A6L3VBX6_9BACI</name>
<dbReference type="InterPro" id="IPR037163">
    <property type="entry name" value="Spermidine_synt_N_sf"/>
</dbReference>
<dbReference type="AlphaFoldDB" id="A0A6L3VBX6"/>
<dbReference type="EC" id="2.5.1.16" evidence="4"/>